<feature type="domain" description="[2Fe-2S]-binding" evidence="6">
    <location>
        <begin position="73"/>
        <end position="146"/>
    </location>
</feature>
<keyword evidence="5" id="KW-0411">Iron-sulfur</keyword>
<accession>A0A3E0LP69</accession>
<protein>
    <submittedName>
        <fullName evidence="7">(2Fe-2S)-binding protein</fullName>
    </submittedName>
</protein>
<reference evidence="7 8" key="1">
    <citation type="submission" date="2017-10" db="EMBL/GenBank/DDBJ databases">
        <title>A large-scale comparative metagenomic study reveals the eutrophication-driven functional interactions in six Microcystis-epibionts communities.</title>
        <authorList>
            <person name="Li Q."/>
            <person name="Lin F."/>
        </authorList>
    </citation>
    <scope>NUCLEOTIDE SEQUENCE [LARGE SCALE GENOMIC DNA]</scope>
    <source>
        <strain evidence="7">TW10</strain>
    </source>
</reference>
<proteinExistence type="predicted"/>
<evidence type="ECO:0000256" key="1">
    <source>
        <dbReference type="ARBA" id="ARBA00022714"/>
    </source>
</evidence>
<keyword evidence="3" id="KW-0560">Oxidoreductase</keyword>
<dbReference type="InterPro" id="IPR036884">
    <property type="entry name" value="2Fe-2S-bd_dom_sf"/>
</dbReference>
<dbReference type="Gene3D" id="3.10.20.30">
    <property type="match status" value="1"/>
</dbReference>
<dbReference type="GO" id="GO:0046872">
    <property type="term" value="F:metal ion binding"/>
    <property type="evidence" value="ECO:0007669"/>
    <property type="project" value="UniProtKB-KW"/>
</dbReference>
<dbReference type="Gene3D" id="1.10.150.120">
    <property type="entry name" value="[2Fe-2S]-binding domain"/>
    <property type="match status" value="1"/>
</dbReference>
<dbReference type="InterPro" id="IPR002888">
    <property type="entry name" value="2Fe-2S-bd"/>
</dbReference>
<keyword evidence="1" id="KW-0001">2Fe-2S</keyword>
<dbReference type="EMBL" id="QQWD01000024">
    <property type="protein sequence ID" value="REJ48962.1"/>
    <property type="molecule type" value="Genomic_DNA"/>
</dbReference>
<gene>
    <name evidence="7" type="ORF">DWQ51_18270</name>
</gene>
<keyword evidence="4" id="KW-0408">Iron</keyword>
<dbReference type="GO" id="GO:0016491">
    <property type="term" value="F:oxidoreductase activity"/>
    <property type="evidence" value="ECO:0007669"/>
    <property type="project" value="UniProtKB-KW"/>
</dbReference>
<evidence type="ECO:0000256" key="3">
    <source>
        <dbReference type="ARBA" id="ARBA00023002"/>
    </source>
</evidence>
<sequence>MVNISVQVNGKEYSADVEPRLLLIDFLRAHLGLTGTKSDGGSTSGICTVLLNGVSVKSSYVLAVQADGGEVVTLEGLAGETKLNPLQEAFWEMYAVQSGFSTPALLLSLTDLLQRNSNPSEPEIRAWLDGVVSRDTGYQNVIRAVQLAAQKLAENAQVSTS</sequence>
<keyword evidence="2" id="KW-0479">Metal-binding</keyword>
<evidence type="ECO:0000256" key="4">
    <source>
        <dbReference type="ARBA" id="ARBA00023004"/>
    </source>
</evidence>
<evidence type="ECO:0000256" key="2">
    <source>
        <dbReference type="ARBA" id="ARBA00022723"/>
    </source>
</evidence>
<name>A0A3E0LP69_9CHRO</name>
<dbReference type="PANTHER" id="PTHR44379:SF5">
    <property type="entry name" value="OXIDOREDUCTASE WITH IRON-SULFUR SUBUNIT"/>
    <property type="match status" value="1"/>
</dbReference>
<dbReference type="GO" id="GO:0051537">
    <property type="term" value="F:2 iron, 2 sulfur cluster binding"/>
    <property type="evidence" value="ECO:0007669"/>
    <property type="project" value="UniProtKB-KW"/>
</dbReference>
<evidence type="ECO:0000256" key="5">
    <source>
        <dbReference type="ARBA" id="ARBA00023014"/>
    </source>
</evidence>
<organism evidence="7 8">
    <name type="scientific">Microcystis wesenbergii TW10</name>
    <dbReference type="NCBI Taxonomy" id="2060474"/>
    <lineage>
        <taxon>Bacteria</taxon>
        <taxon>Bacillati</taxon>
        <taxon>Cyanobacteriota</taxon>
        <taxon>Cyanophyceae</taxon>
        <taxon>Oscillatoriophycideae</taxon>
        <taxon>Chroococcales</taxon>
        <taxon>Microcystaceae</taxon>
        <taxon>Microcystis</taxon>
    </lineage>
</organism>
<comment type="caution">
    <text evidence="7">The sequence shown here is derived from an EMBL/GenBank/DDBJ whole genome shotgun (WGS) entry which is preliminary data.</text>
</comment>
<dbReference type="AlphaFoldDB" id="A0A3E0LP69"/>
<dbReference type="PANTHER" id="PTHR44379">
    <property type="entry name" value="OXIDOREDUCTASE WITH IRON-SULFUR SUBUNIT"/>
    <property type="match status" value="1"/>
</dbReference>
<dbReference type="Proteomes" id="UP000257002">
    <property type="component" value="Unassembled WGS sequence"/>
</dbReference>
<dbReference type="SUPFAM" id="SSF54292">
    <property type="entry name" value="2Fe-2S ferredoxin-like"/>
    <property type="match status" value="1"/>
</dbReference>
<dbReference type="InterPro" id="IPR051452">
    <property type="entry name" value="Diverse_Oxidoreductases"/>
</dbReference>
<dbReference type="Pfam" id="PF01799">
    <property type="entry name" value="Fer2_2"/>
    <property type="match status" value="1"/>
</dbReference>
<dbReference type="SUPFAM" id="SSF47741">
    <property type="entry name" value="CO dehydrogenase ISP C-domain like"/>
    <property type="match status" value="1"/>
</dbReference>
<dbReference type="InterPro" id="IPR012675">
    <property type="entry name" value="Beta-grasp_dom_sf"/>
</dbReference>
<evidence type="ECO:0000313" key="8">
    <source>
        <dbReference type="Proteomes" id="UP000257002"/>
    </source>
</evidence>
<evidence type="ECO:0000313" key="7">
    <source>
        <dbReference type="EMBL" id="REJ48962.1"/>
    </source>
</evidence>
<dbReference type="InterPro" id="IPR036010">
    <property type="entry name" value="2Fe-2S_ferredoxin-like_sf"/>
</dbReference>
<evidence type="ECO:0000259" key="6">
    <source>
        <dbReference type="Pfam" id="PF01799"/>
    </source>
</evidence>